<accession>A0A6A6PV45</accession>
<dbReference type="EMBL" id="MU001634">
    <property type="protein sequence ID" value="KAF2483862.1"/>
    <property type="molecule type" value="Genomic_DNA"/>
</dbReference>
<dbReference type="GO" id="GO:0005886">
    <property type="term" value="C:plasma membrane"/>
    <property type="evidence" value="ECO:0007669"/>
    <property type="project" value="TreeGrafter"/>
</dbReference>
<evidence type="ECO:0000313" key="3">
    <source>
        <dbReference type="EMBL" id="KAF2483862.1"/>
    </source>
</evidence>
<dbReference type="AlphaFoldDB" id="A0A6A6PV45"/>
<dbReference type="PANTHER" id="PTHR28245">
    <property type="entry name" value="ARF3-INTERACTING PROTEIN 1"/>
    <property type="match status" value="1"/>
</dbReference>
<feature type="domain" description="UDENN" evidence="2">
    <location>
        <begin position="22"/>
        <end position="588"/>
    </location>
</feature>
<dbReference type="GO" id="GO:0051666">
    <property type="term" value="P:actin cortical patch localization"/>
    <property type="evidence" value="ECO:0007669"/>
    <property type="project" value="TreeGrafter"/>
</dbReference>
<name>A0A6A6PV45_9PEZI</name>
<dbReference type="Pfam" id="PF08616">
    <property type="entry name" value="SPA"/>
    <property type="match status" value="1"/>
</dbReference>
<dbReference type="RefSeq" id="XP_033590432.1">
    <property type="nucleotide sequence ID" value="XM_033730961.1"/>
</dbReference>
<organism evidence="3 4">
    <name type="scientific">Neohortaea acidophila</name>
    <dbReference type="NCBI Taxonomy" id="245834"/>
    <lineage>
        <taxon>Eukaryota</taxon>
        <taxon>Fungi</taxon>
        <taxon>Dikarya</taxon>
        <taxon>Ascomycota</taxon>
        <taxon>Pezizomycotina</taxon>
        <taxon>Dothideomycetes</taxon>
        <taxon>Dothideomycetidae</taxon>
        <taxon>Mycosphaerellales</taxon>
        <taxon>Teratosphaeriaceae</taxon>
        <taxon>Neohortaea</taxon>
    </lineage>
</organism>
<dbReference type="GeneID" id="54471963"/>
<evidence type="ECO:0000256" key="1">
    <source>
        <dbReference type="SAM" id="MobiDB-lite"/>
    </source>
</evidence>
<dbReference type="Proteomes" id="UP000799767">
    <property type="component" value="Unassembled WGS sequence"/>
</dbReference>
<feature type="compositionally biased region" description="Acidic residues" evidence="1">
    <location>
        <begin position="79"/>
        <end position="90"/>
    </location>
</feature>
<dbReference type="PROSITE" id="PS50211">
    <property type="entry name" value="DENN"/>
    <property type="match status" value="1"/>
</dbReference>
<dbReference type="PANTHER" id="PTHR28245:SF1">
    <property type="entry name" value="ARF3-INTERACTING PROTEIN 1"/>
    <property type="match status" value="1"/>
</dbReference>
<sequence length="755" mass="82463">MGRPKVKSQYPPSSAESDRHVEYILVASFDIDRGSIMEHQYPGPVGGDEHMLAELMLPDQAHVRSQDWTIFFLHKDGAPEEGEEEGEDGEQNGAALRASTSQRRRQRRRQRQTGSGGQSQGSWHGGEESDDESLLDNIDGPPLVYVLNLVNTKQDNSVKRGAVVKAMAICTRHSFLHIYKPLLLLALEQYFAHPALETLAGLYDAVNSMDLSLMPRLAYYEKFILQSSDAKDLFLEKFEAIIDQRMAEDDVPKIDIPPTTPSPTALQASRSRFGLPRDTHEFDSIVHYANVPVPVKVPVALFPETVGDFSLIKLISTFSKPHSTSPQPFQPLHPHLTTGGSLTHPIIVLLNALLTQKRVIFLGHNLPSLDVAQAVLAACSLASGGLLRGFTRHAFPYTDLTKIDDLLNVPGFIAGVTNPAFAHKSEWWDLLCDLSTGRMKISPRIQQPALTEGVAYFHNPQNGQPGAATAATLVGAGTSLASSHSGAGSSGPNAADATGDAAFMANVLHAIQQRHGENAVRSKFRRWVLKFTRLAAAFEEIVFGATSLHIQHSSPAGTPSAHTNGASTPVEASGHGYVWASPISRTIELAANATRIEGWRMTRSYYNFIQDLAAFYEYRPVKAIDVHHLHDELAKLRLTHDQSAAIYLAICAHIHTDAEITHLLAAVLSGTTDIAPSGGAAGSASVGFQGQHGLFYLALGLFHPKLEVREAVAELLWRIQRHEAGRHFWEGLGRFARVGWERIMTGRLGGVGEET</sequence>
<dbReference type="InterPro" id="IPR052809">
    <property type="entry name" value="Actin_polarity_regulatory"/>
</dbReference>
<dbReference type="InterPro" id="IPR012860">
    <property type="entry name" value="Afi1_N"/>
</dbReference>
<feature type="region of interest" description="Disordered" evidence="1">
    <location>
        <begin position="79"/>
        <end position="134"/>
    </location>
</feature>
<dbReference type="InterPro" id="IPR037516">
    <property type="entry name" value="Tripartite_DENN"/>
</dbReference>
<proteinExistence type="predicted"/>
<evidence type="ECO:0000259" key="2">
    <source>
        <dbReference type="PROSITE" id="PS50211"/>
    </source>
</evidence>
<feature type="compositionally biased region" description="Basic residues" evidence="1">
    <location>
        <begin position="102"/>
        <end position="111"/>
    </location>
</feature>
<gene>
    <name evidence="3" type="ORF">BDY17DRAFT_249256</name>
</gene>
<dbReference type="OrthoDB" id="66409at2759"/>
<evidence type="ECO:0000313" key="4">
    <source>
        <dbReference type="Proteomes" id="UP000799767"/>
    </source>
</evidence>
<keyword evidence="4" id="KW-1185">Reference proteome</keyword>
<dbReference type="Pfam" id="PF07792">
    <property type="entry name" value="Afi1"/>
    <property type="match status" value="1"/>
</dbReference>
<protein>
    <submittedName>
        <fullName evidence="3">Docking domain of Afi1 for Arf3 in vesicle trafficking-domain-containing protein</fullName>
    </submittedName>
</protein>
<reference evidence="3" key="1">
    <citation type="journal article" date="2020" name="Stud. Mycol.">
        <title>101 Dothideomycetes genomes: a test case for predicting lifestyles and emergence of pathogens.</title>
        <authorList>
            <person name="Haridas S."/>
            <person name="Albert R."/>
            <person name="Binder M."/>
            <person name="Bloem J."/>
            <person name="Labutti K."/>
            <person name="Salamov A."/>
            <person name="Andreopoulos B."/>
            <person name="Baker S."/>
            <person name="Barry K."/>
            <person name="Bills G."/>
            <person name="Bluhm B."/>
            <person name="Cannon C."/>
            <person name="Castanera R."/>
            <person name="Culley D."/>
            <person name="Daum C."/>
            <person name="Ezra D."/>
            <person name="Gonzalez J."/>
            <person name="Henrissat B."/>
            <person name="Kuo A."/>
            <person name="Liang C."/>
            <person name="Lipzen A."/>
            <person name="Lutzoni F."/>
            <person name="Magnuson J."/>
            <person name="Mondo S."/>
            <person name="Nolan M."/>
            <person name="Ohm R."/>
            <person name="Pangilinan J."/>
            <person name="Park H.-J."/>
            <person name="Ramirez L."/>
            <person name="Alfaro M."/>
            <person name="Sun H."/>
            <person name="Tritt A."/>
            <person name="Yoshinaga Y."/>
            <person name="Zwiers L.-H."/>
            <person name="Turgeon B."/>
            <person name="Goodwin S."/>
            <person name="Spatafora J."/>
            <person name="Crous P."/>
            <person name="Grigoriev I."/>
        </authorList>
    </citation>
    <scope>NUCLEOTIDE SEQUENCE</scope>
    <source>
        <strain evidence="3">CBS 113389</strain>
    </source>
</reference>